<reference evidence="1" key="1">
    <citation type="submission" date="2017-05" db="EMBL/GenBank/DDBJ databases">
        <title>Plastid comparative genomics reveals ancient divergence between Glaucophyte genera.</title>
        <authorList>
            <person name="Figueroa-Martinez F.J."/>
            <person name="Jackson C."/>
            <person name="Reyes-Prieto A."/>
        </authorList>
    </citation>
    <scope>NUCLEOTIDE SEQUENCE</scope>
    <source>
        <strain evidence="1">BBH</strain>
    </source>
</reference>
<sequence>MYLRNLRTYDLLSIGEYNKLSKEGFSKSFKNVKMLCIEQFIIVE</sequence>
<protein>
    <submittedName>
        <fullName evidence="1">Uncharacterized protein</fullName>
    </submittedName>
</protein>
<dbReference type="AlphaFoldDB" id="A0A3G1IV69"/>
<gene>
    <name evidence="1" type="primary">orf251</name>
</gene>
<evidence type="ECO:0000313" key="1">
    <source>
        <dbReference type="EMBL" id="ASQ39932.1"/>
    </source>
</evidence>
<name>A0A3G1IV69_9EUKA</name>
<organism evidence="1">
    <name type="scientific">Glaucocystis sp. BBH</name>
    <dbReference type="NCBI Taxonomy" id="2023628"/>
    <lineage>
        <taxon>Eukaryota</taxon>
        <taxon>Glaucocystophyceae</taxon>
        <taxon>Glaucocystales</taxon>
        <taxon>Glaucocystaceae</taxon>
        <taxon>Glaucocystis</taxon>
    </lineage>
</organism>
<accession>A0A3G1IV69</accession>
<keyword evidence="1" id="KW-0934">Plastid</keyword>
<geneLocation type="plastid" evidence="1"/>
<proteinExistence type="predicted"/>
<dbReference type="EMBL" id="MF167424">
    <property type="protein sequence ID" value="ASQ39932.1"/>
    <property type="molecule type" value="Genomic_DNA"/>
</dbReference>